<dbReference type="AlphaFoldDB" id="A0A6A6GZY9"/>
<evidence type="ECO:0000256" key="1">
    <source>
        <dbReference type="ARBA" id="ARBA00011073"/>
    </source>
</evidence>
<evidence type="ECO:0000256" key="3">
    <source>
        <dbReference type="ARBA" id="ARBA00022825"/>
    </source>
</evidence>
<dbReference type="InterPro" id="IPR036852">
    <property type="entry name" value="Peptidase_S8/S53_dom_sf"/>
</dbReference>
<keyword evidence="3" id="KW-0378">Hydrolase</keyword>
<evidence type="ECO:0000313" key="6">
    <source>
        <dbReference type="Proteomes" id="UP000800092"/>
    </source>
</evidence>
<organism evidence="5 6">
    <name type="scientific">Viridothelium virens</name>
    <name type="common">Speckled blister lichen</name>
    <name type="synonym">Trypethelium virens</name>
    <dbReference type="NCBI Taxonomy" id="1048519"/>
    <lineage>
        <taxon>Eukaryota</taxon>
        <taxon>Fungi</taxon>
        <taxon>Dikarya</taxon>
        <taxon>Ascomycota</taxon>
        <taxon>Pezizomycotina</taxon>
        <taxon>Dothideomycetes</taxon>
        <taxon>Dothideomycetes incertae sedis</taxon>
        <taxon>Trypetheliales</taxon>
        <taxon>Trypetheliaceae</taxon>
        <taxon>Viridothelium</taxon>
    </lineage>
</organism>
<dbReference type="EMBL" id="ML991830">
    <property type="protein sequence ID" value="KAF2231209.1"/>
    <property type="molecule type" value="Genomic_DNA"/>
</dbReference>
<dbReference type="PROSITE" id="PS51892">
    <property type="entry name" value="SUBTILASE"/>
    <property type="match status" value="1"/>
</dbReference>
<protein>
    <submittedName>
        <fullName evidence="5">Subtilisin-like protein</fullName>
    </submittedName>
</protein>
<name>A0A6A6GZY9_VIRVR</name>
<dbReference type="InterPro" id="IPR050131">
    <property type="entry name" value="Peptidase_S8_subtilisin-like"/>
</dbReference>
<dbReference type="GO" id="GO:0004252">
    <property type="term" value="F:serine-type endopeptidase activity"/>
    <property type="evidence" value="ECO:0007669"/>
    <property type="project" value="InterPro"/>
</dbReference>
<sequence>MIRTDPGVEYVEHDTYVIQPTETMNASNNLFTANHSKRDLEHDFMDGYWPSYMVTSKGKVKIKQDPRPSLKSSQKLPHQYSVKVIKNPGAGVNIYVLDHGVRITHKAFQGRASNFRNTTTTPYCTSGNMEWSDSSPTSHGTAVASLLAGELYSVSLANIINVKIQCKETTKASFIAKAIADVTEDHRHNSQAPSHGFKGSIINMSFSTTASYTITSALRVAKSSGIALVASAGNETYRWSSQFANHGSAVEVIAPGDDMRVATSGSDTSSGSRHGTSMATAVVGSVLSHFIGYEGLMRDANLIYKRLLDNSLKDVIRGLPAAPRRKKISSPLQVTPNQLVNTGIGHYEHDGALYIGAPT</sequence>
<keyword evidence="3" id="KW-0720">Serine protease</keyword>
<proteinExistence type="inferred from homology"/>
<evidence type="ECO:0000256" key="2">
    <source>
        <dbReference type="ARBA" id="ARBA00022670"/>
    </source>
</evidence>
<accession>A0A6A6GZY9</accession>
<dbReference type="InterPro" id="IPR015500">
    <property type="entry name" value="Peptidase_S8_subtilisin-rel"/>
</dbReference>
<dbReference type="PANTHER" id="PTHR43806">
    <property type="entry name" value="PEPTIDASE S8"/>
    <property type="match status" value="1"/>
</dbReference>
<dbReference type="PRINTS" id="PR00723">
    <property type="entry name" value="SUBTILISIN"/>
</dbReference>
<comment type="similarity">
    <text evidence="1 4">Belongs to the peptidase S8 family.</text>
</comment>
<evidence type="ECO:0000256" key="4">
    <source>
        <dbReference type="PROSITE-ProRule" id="PRU01240"/>
    </source>
</evidence>
<gene>
    <name evidence="5" type="ORF">EV356DRAFT_535774</name>
</gene>
<dbReference type="Gene3D" id="3.40.50.200">
    <property type="entry name" value="Peptidase S8/S53 domain"/>
    <property type="match status" value="2"/>
</dbReference>
<keyword evidence="6" id="KW-1185">Reference proteome</keyword>
<reference evidence="5" key="1">
    <citation type="journal article" date="2020" name="Stud. Mycol.">
        <title>101 Dothideomycetes genomes: a test case for predicting lifestyles and emergence of pathogens.</title>
        <authorList>
            <person name="Haridas S."/>
            <person name="Albert R."/>
            <person name="Binder M."/>
            <person name="Bloem J."/>
            <person name="Labutti K."/>
            <person name="Salamov A."/>
            <person name="Andreopoulos B."/>
            <person name="Baker S."/>
            <person name="Barry K."/>
            <person name="Bills G."/>
            <person name="Bluhm B."/>
            <person name="Cannon C."/>
            <person name="Castanera R."/>
            <person name="Culley D."/>
            <person name="Daum C."/>
            <person name="Ezra D."/>
            <person name="Gonzalez J."/>
            <person name="Henrissat B."/>
            <person name="Kuo A."/>
            <person name="Liang C."/>
            <person name="Lipzen A."/>
            <person name="Lutzoni F."/>
            <person name="Magnuson J."/>
            <person name="Mondo S."/>
            <person name="Nolan M."/>
            <person name="Ohm R."/>
            <person name="Pangilinan J."/>
            <person name="Park H.-J."/>
            <person name="Ramirez L."/>
            <person name="Alfaro M."/>
            <person name="Sun H."/>
            <person name="Tritt A."/>
            <person name="Yoshinaga Y."/>
            <person name="Zwiers L.-H."/>
            <person name="Turgeon B."/>
            <person name="Goodwin S."/>
            <person name="Spatafora J."/>
            <person name="Crous P."/>
            <person name="Grigoriev I."/>
        </authorList>
    </citation>
    <scope>NUCLEOTIDE SEQUENCE</scope>
    <source>
        <strain evidence="5">Tuck. ex Michener</strain>
    </source>
</reference>
<dbReference type="OrthoDB" id="206201at2759"/>
<dbReference type="SUPFAM" id="SSF52743">
    <property type="entry name" value="Subtilisin-like"/>
    <property type="match status" value="1"/>
</dbReference>
<evidence type="ECO:0000313" key="5">
    <source>
        <dbReference type="EMBL" id="KAF2231209.1"/>
    </source>
</evidence>
<dbReference type="Proteomes" id="UP000800092">
    <property type="component" value="Unassembled WGS sequence"/>
</dbReference>
<comment type="caution">
    <text evidence="4">Lacks conserved residue(s) required for the propagation of feature annotation.</text>
</comment>
<dbReference type="PANTHER" id="PTHR43806:SF58">
    <property type="entry name" value="ALKALINE PROTEASE 1-RELATED"/>
    <property type="match status" value="1"/>
</dbReference>
<dbReference type="GO" id="GO:0006508">
    <property type="term" value="P:proteolysis"/>
    <property type="evidence" value="ECO:0007669"/>
    <property type="project" value="UniProtKB-KW"/>
</dbReference>
<keyword evidence="2" id="KW-0645">Protease</keyword>